<dbReference type="OrthoDB" id="6520140at2"/>
<dbReference type="Proteomes" id="UP000240212">
    <property type="component" value="Unassembled WGS sequence"/>
</dbReference>
<feature type="compositionally biased region" description="Polar residues" evidence="1">
    <location>
        <begin position="585"/>
        <end position="605"/>
    </location>
</feature>
<keyword evidence="3" id="KW-1185">Reference proteome</keyword>
<feature type="region of interest" description="Disordered" evidence="1">
    <location>
        <begin position="421"/>
        <end position="726"/>
    </location>
</feature>
<feature type="compositionally biased region" description="Polar residues" evidence="1">
    <location>
        <begin position="717"/>
        <end position="726"/>
    </location>
</feature>
<feature type="compositionally biased region" description="Polar residues" evidence="1">
    <location>
        <begin position="513"/>
        <end position="529"/>
    </location>
</feature>
<accession>A0A2P8VM36</accession>
<organism evidence="2 3">
    <name type="scientific">Siccibacter turicensis</name>
    <dbReference type="NCBI Taxonomy" id="357233"/>
    <lineage>
        <taxon>Bacteria</taxon>
        <taxon>Pseudomonadati</taxon>
        <taxon>Pseudomonadota</taxon>
        <taxon>Gammaproteobacteria</taxon>
        <taxon>Enterobacterales</taxon>
        <taxon>Enterobacteriaceae</taxon>
        <taxon>Siccibacter</taxon>
    </lineage>
</organism>
<feature type="compositionally biased region" description="Polar residues" evidence="1">
    <location>
        <begin position="537"/>
        <end position="577"/>
    </location>
</feature>
<feature type="compositionally biased region" description="Basic and acidic residues" evidence="1">
    <location>
        <begin position="15"/>
        <end position="27"/>
    </location>
</feature>
<dbReference type="STRING" id="1388748.GCA_000463155_03046"/>
<feature type="compositionally biased region" description="Polar residues" evidence="1">
    <location>
        <begin position="485"/>
        <end position="505"/>
    </location>
</feature>
<reference evidence="2 3" key="1">
    <citation type="submission" date="2018-03" db="EMBL/GenBank/DDBJ databases">
        <title>Draft genome sequence of the first documented clinical Siccibacter turicensis isolate in Austria.</title>
        <authorList>
            <person name="Lepuschitz S."/>
            <person name="Pekard-Amenitsch S."/>
            <person name="Haunold R."/>
            <person name="Schill S."/>
            <person name="Mach R."/>
            <person name="Allerberger F."/>
            <person name="Ruppitsch W."/>
            <person name="Forsythe S.J."/>
        </authorList>
    </citation>
    <scope>NUCLEOTIDE SEQUENCE [LARGE SCALE GENOMIC DNA]</scope>
    <source>
        <strain evidence="2 3">6100069499-17</strain>
    </source>
</reference>
<comment type="caution">
    <text evidence="2">The sequence shown here is derived from an EMBL/GenBank/DDBJ whole genome shotgun (WGS) entry which is preliminary data.</text>
</comment>
<gene>
    <name evidence="2" type="ORF">C7G83_04550</name>
</gene>
<proteinExistence type="predicted"/>
<feature type="compositionally biased region" description="Polar residues" evidence="1">
    <location>
        <begin position="613"/>
        <end position="628"/>
    </location>
</feature>
<name>A0A2P8VM36_9ENTR</name>
<dbReference type="AlphaFoldDB" id="A0A2P8VM36"/>
<sequence length="726" mass="74701">MVNHVGGHRPHTHTHTSDIELRNRGSEEASSAARADKAATTRQKSINDIAQILTNYFPADIAKEKATALHDELGQKPSDVEAVIKKGYEFDRVTKAFEGAVGALGYALSDVPGDLIGKGICHQLGLQPGTHVHDMVSGMAGGMTAVGLKAVLEKVFANSVKDTKWLQADMDALEPYMQEVAKKRDNGVYKVSQAGMGGSGFDARNIVTGSVAVGTQMLPENDPHAPPAGILESTTKPGYIGNKVVGGVLTAAAGSLSGVVQNKYDRLHGPEFLFGRTDWKERYQALSNTNTISEQIYKGGKSRLATAGRDAFTTGDHWRAGLANLVTPNQIAEKLALGAGLGLTNMAKTGARENVISDAMRSSGLDRMALLSDPTFRAKMEAAAQGANLGAAALAYFGQGLAGVSTTELLTMYHRWRDSGEETAVDTTAPSPAGAQDIALPDGGDSALATPASSVHSAATSAEAASLSSGGESVEAGSSRPASPASVTGSEMNRMFGSNDTTPTATPRPGSPASVTGSEMNQLFGSNAATPRPASPASVTGSEMNQLFGSNATTPRPASPASVTGSEMNQLFGSNAATPRPGSPASVTGSEMNRMFGSNDSTPTATPRPGSPASVTGSEMNRMFGSNDSTPTATPRPASPASVTGSEMNRLFGSNAGTPRPASPASSVATGYDVPRSESGEGAIASDTASISSRASAPPVASRSQMEAQQLADRISKLTSPSSKSL</sequence>
<feature type="compositionally biased region" description="Low complexity" evidence="1">
    <location>
        <begin position="629"/>
        <end position="642"/>
    </location>
</feature>
<feature type="region of interest" description="Disordered" evidence="1">
    <location>
        <begin position="1"/>
        <end position="41"/>
    </location>
</feature>
<dbReference type="EMBL" id="PYEP01000002">
    <property type="protein sequence ID" value="PSN08634.1"/>
    <property type="molecule type" value="Genomic_DNA"/>
</dbReference>
<evidence type="ECO:0000256" key="1">
    <source>
        <dbReference type="SAM" id="MobiDB-lite"/>
    </source>
</evidence>
<feature type="compositionally biased region" description="Basic residues" evidence="1">
    <location>
        <begin position="1"/>
        <end position="14"/>
    </location>
</feature>
<feature type="compositionally biased region" description="Low complexity" evidence="1">
    <location>
        <begin position="689"/>
        <end position="704"/>
    </location>
</feature>
<dbReference type="RefSeq" id="WP_106876401.1">
    <property type="nucleotide sequence ID" value="NZ_PYEP01000002.1"/>
</dbReference>
<protein>
    <submittedName>
        <fullName evidence="2">Uncharacterized protein</fullName>
    </submittedName>
</protein>
<feature type="compositionally biased region" description="Low complexity" evidence="1">
    <location>
        <begin position="452"/>
        <end position="479"/>
    </location>
</feature>
<evidence type="ECO:0000313" key="2">
    <source>
        <dbReference type="EMBL" id="PSN08634.1"/>
    </source>
</evidence>
<evidence type="ECO:0000313" key="3">
    <source>
        <dbReference type="Proteomes" id="UP000240212"/>
    </source>
</evidence>